<dbReference type="Pfam" id="PF00096">
    <property type="entry name" value="zf-C2H2"/>
    <property type="match status" value="5"/>
</dbReference>
<feature type="domain" description="C2H2-type" evidence="9">
    <location>
        <begin position="204"/>
        <end position="228"/>
    </location>
</feature>
<evidence type="ECO:0000256" key="3">
    <source>
        <dbReference type="ARBA" id="ARBA00022771"/>
    </source>
</evidence>
<name>A0A9P0AQV1_BRAAE</name>
<dbReference type="GO" id="GO:0008270">
    <property type="term" value="F:zinc ion binding"/>
    <property type="evidence" value="ECO:0007669"/>
    <property type="project" value="UniProtKB-KW"/>
</dbReference>
<accession>A0A9P0AQV1</accession>
<dbReference type="FunFam" id="3.30.160.60:FF:001119">
    <property type="entry name" value="zinc finger protein 408"/>
    <property type="match status" value="1"/>
</dbReference>
<dbReference type="InterPro" id="IPR036236">
    <property type="entry name" value="Znf_C2H2_sf"/>
</dbReference>
<evidence type="ECO:0000256" key="6">
    <source>
        <dbReference type="ARBA" id="ARBA00023163"/>
    </source>
</evidence>
<dbReference type="GO" id="GO:0005634">
    <property type="term" value="C:nucleus"/>
    <property type="evidence" value="ECO:0007669"/>
    <property type="project" value="TreeGrafter"/>
</dbReference>
<keyword evidence="4" id="KW-0862">Zinc</keyword>
<evidence type="ECO:0000259" key="9">
    <source>
        <dbReference type="PROSITE" id="PS50157"/>
    </source>
</evidence>
<dbReference type="GO" id="GO:0000978">
    <property type="term" value="F:RNA polymerase II cis-regulatory region sequence-specific DNA binding"/>
    <property type="evidence" value="ECO:0007669"/>
    <property type="project" value="TreeGrafter"/>
</dbReference>
<feature type="domain" description="C2H2-type" evidence="9">
    <location>
        <begin position="238"/>
        <end position="265"/>
    </location>
</feature>
<dbReference type="SUPFAM" id="SSF57667">
    <property type="entry name" value="beta-beta-alpha zinc fingers"/>
    <property type="match status" value="4"/>
</dbReference>
<dbReference type="Proteomes" id="UP001154078">
    <property type="component" value="Chromosome 1"/>
</dbReference>
<dbReference type="PANTHER" id="PTHR24393">
    <property type="entry name" value="ZINC FINGER PROTEIN"/>
    <property type="match status" value="1"/>
</dbReference>
<evidence type="ECO:0000256" key="8">
    <source>
        <dbReference type="PROSITE-ProRule" id="PRU00042"/>
    </source>
</evidence>
<keyword evidence="5" id="KW-0805">Transcription regulation</keyword>
<dbReference type="GO" id="GO:0001228">
    <property type="term" value="F:DNA-binding transcription activator activity, RNA polymerase II-specific"/>
    <property type="evidence" value="ECO:0007669"/>
    <property type="project" value="TreeGrafter"/>
</dbReference>
<feature type="domain" description="C2H2-type" evidence="9">
    <location>
        <begin position="299"/>
        <end position="326"/>
    </location>
</feature>
<evidence type="ECO:0000256" key="7">
    <source>
        <dbReference type="ARBA" id="ARBA00023242"/>
    </source>
</evidence>
<dbReference type="PANTHER" id="PTHR24393:SF34">
    <property type="entry name" value="PR_SET DOMAIN 13"/>
    <property type="match status" value="1"/>
</dbReference>
<proteinExistence type="predicted"/>
<dbReference type="InterPro" id="IPR013087">
    <property type="entry name" value="Znf_C2H2_type"/>
</dbReference>
<evidence type="ECO:0000256" key="1">
    <source>
        <dbReference type="ARBA" id="ARBA00022723"/>
    </source>
</evidence>
<keyword evidence="3 8" id="KW-0863">Zinc-finger</keyword>
<evidence type="ECO:0000256" key="2">
    <source>
        <dbReference type="ARBA" id="ARBA00022737"/>
    </source>
</evidence>
<dbReference type="Gene3D" id="3.30.160.60">
    <property type="entry name" value="Classic Zinc Finger"/>
    <property type="match status" value="8"/>
</dbReference>
<feature type="domain" description="C2H2-type" evidence="9">
    <location>
        <begin position="327"/>
        <end position="354"/>
    </location>
</feature>
<reference evidence="10" key="1">
    <citation type="submission" date="2021-12" db="EMBL/GenBank/DDBJ databases">
        <authorList>
            <person name="King R."/>
        </authorList>
    </citation>
    <scope>NUCLEOTIDE SEQUENCE</scope>
</reference>
<keyword evidence="2" id="KW-0677">Repeat</keyword>
<dbReference type="PROSITE" id="PS50157">
    <property type="entry name" value="ZINC_FINGER_C2H2_2"/>
    <property type="match status" value="7"/>
</dbReference>
<feature type="domain" description="C2H2-type" evidence="9">
    <location>
        <begin position="176"/>
        <end position="203"/>
    </location>
</feature>
<evidence type="ECO:0000313" key="11">
    <source>
        <dbReference type="Proteomes" id="UP001154078"/>
    </source>
</evidence>
<evidence type="ECO:0000256" key="4">
    <source>
        <dbReference type="ARBA" id="ARBA00022833"/>
    </source>
</evidence>
<dbReference type="OrthoDB" id="3437960at2759"/>
<feature type="domain" description="C2H2-type" evidence="9">
    <location>
        <begin position="271"/>
        <end position="298"/>
    </location>
</feature>
<keyword evidence="7" id="KW-0539">Nucleus</keyword>
<dbReference type="PROSITE" id="PS00028">
    <property type="entry name" value="ZINC_FINGER_C2H2_1"/>
    <property type="match status" value="9"/>
</dbReference>
<evidence type="ECO:0000313" key="10">
    <source>
        <dbReference type="EMBL" id="CAH0546322.1"/>
    </source>
</evidence>
<organism evidence="10 11">
    <name type="scientific">Brassicogethes aeneus</name>
    <name type="common">Rape pollen beetle</name>
    <name type="synonym">Meligethes aeneus</name>
    <dbReference type="NCBI Taxonomy" id="1431903"/>
    <lineage>
        <taxon>Eukaryota</taxon>
        <taxon>Metazoa</taxon>
        <taxon>Ecdysozoa</taxon>
        <taxon>Arthropoda</taxon>
        <taxon>Hexapoda</taxon>
        <taxon>Insecta</taxon>
        <taxon>Pterygota</taxon>
        <taxon>Neoptera</taxon>
        <taxon>Endopterygota</taxon>
        <taxon>Coleoptera</taxon>
        <taxon>Polyphaga</taxon>
        <taxon>Cucujiformia</taxon>
        <taxon>Nitidulidae</taxon>
        <taxon>Meligethinae</taxon>
        <taxon>Brassicogethes</taxon>
    </lineage>
</organism>
<keyword evidence="11" id="KW-1185">Reference proteome</keyword>
<sequence length="381" mass="44503">MEDDEYVPNVKKLKEANTNISKLVKPKTARKREIKKETPVKESRMKIWICKLCLADFPKKKDLVNHKLKEHPNAKKEVVMEVKYEYDADQEVYVCINCSAEFQYENEVIQHVETHLEKYECEECKLTITGAYSFSLHAQAHRHDLLYPCPCCSYTTLRRTAMMVHINRMHLNKYDFQCAQCGKCFNDALSFKEHDNVHLGLKPFICVVCNKEFVYSRYLTSHQSRLHTVRVIDENSKTQCKYCNKIFAKQETLENHLLKHETNKGPYLKKHLCDVCGQGFSRKDKLNIHYRKHSGEKPFSCSYCGKSFIKKDYMIMHERVHSGEKPYSCEFCGKCFNQGAPLRIHLRSHTGERPYICPYCSLGCISRGALNVHIRNCICSV</sequence>
<feature type="domain" description="C2H2-type" evidence="9">
    <location>
        <begin position="93"/>
        <end position="120"/>
    </location>
</feature>
<keyword evidence="1" id="KW-0479">Metal-binding</keyword>
<evidence type="ECO:0000256" key="5">
    <source>
        <dbReference type="ARBA" id="ARBA00023015"/>
    </source>
</evidence>
<gene>
    <name evidence="10" type="ORF">MELIAE_LOCUS516</name>
</gene>
<dbReference type="AlphaFoldDB" id="A0A9P0AQV1"/>
<dbReference type="SMART" id="SM00355">
    <property type="entry name" value="ZnF_C2H2"/>
    <property type="match status" value="11"/>
</dbReference>
<dbReference type="FunFam" id="3.30.160.60:FF:000032">
    <property type="entry name" value="Krueppel-like factor 4"/>
    <property type="match status" value="1"/>
</dbReference>
<dbReference type="EMBL" id="OV121132">
    <property type="protein sequence ID" value="CAH0546322.1"/>
    <property type="molecule type" value="Genomic_DNA"/>
</dbReference>
<protein>
    <recommendedName>
        <fullName evidence="9">C2H2-type domain-containing protein</fullName>
    </recommendedName>
</protein>
<keyword evidence="6" id="KW-0804">Transcription</keyword>